<reference evidence="5 6" key="1">
    <citation type="submission" date="2017-02" db="EMBL/GenBank/DDBJ databases">
        <authorList>
            <person name="Peterson S.W."/>
        </authorList>
    </citation>
    <scope>NUCLEOTIDE SEQUENCE [LARGE SCALE GENOMIC DNA]</scope>
    <source>
        <strain evidence="5 6">ATCC 43324</strain>
    </source>
</reference>
<dbReference type="InterPro" id="IPR011990">
    <property type="entry name" value="TPR-like_helical_dom_sf"/>
</dbReference>
<dbReference type="Pfam" id="PF13302">
    <property type="entry name" value="Acetyltransf_3"/>
    <property type="match status" value="1"/>
</dbReference>
<keyword evidence="2" id="KW-0012">Acyltransferase</keyword>
<name>A0A1T4S225_9BACT</name>
<dbReference type="Gene3D" id="1.25.40.10">
    <property type="entry name" value="Tetratricopeptide repeat domain"/>
    <property type="match status" value="1"/>
</dbReference>
<dbReference type="InterPro" id="IPR019734">
    <property type="entry name" value="TPR_rpt"/>
</dbReference>
<comment type="similarity">
    <text evidence="3">Belongs to the acetyltransferase family. RimJ subfamily.</text>
</comment>
<evidence type="ECO:0000313" key="5">
    <source>
        <dbReference type="EMBL" id="SKA22222.1"/>
    </source>
</evidence>
<dbReference type="AlphaFoldDB" id="A0A1T4S225"/>
<dbReference type="RefSeq" id="WP_025071398.1">
    <property type="nucleotide sequence ID" value="NZ_FUXK01000048.1"/>
</dbReference>
<dbReference type="SUPFAM" id="SSF48452">
    <property type="entry name" value="TPR-like"/>
    <property type="match status" value="1"/>
</dbReference>
<dbReference type="PANTHER" id="PTHR43792:SF8">
    <property type="entry name" value="[RIBOSOMAL PROTEIN US5]-ALANINE N-ACETYLTRANSFERASE"/>
    <property type="match status" value="1"/>
</dbReference>
<evidence type="ECO:0000256" key="2">
    <source>
        <dbReference type="ARBA" id="ARBA00023315"/>
    </source>
</evidence>
<dbReference type="SMART" id="SM00028">
    <property type="entry name" value="TPR"/>
    <property type="match status" value="2"/>
</dbReference>
<evidence type="ECO:0000256" key="1">
    <source>
        <dbReference type="ARBA" id="ARBA00022679"/>
    </source>
</evidence>
<sequence length="274" mass="31383">MAPNIPNVIDCGACSLHFLTANNVWFVEELFRYNDVKKYYVLRNDHAANIRLFCQYVVNANLQKQALNFIVFDNLGNEVGFISAEPMMNTNTNMPMWNVGYAIHPSHRLKGYASSAVSALSDFLLQNFSFQQIMLDISEDNIASQKVAKKCGFTKPNDHMGYFDMEHPEVGMRMRWFKQLAGGRTTYFNQAVHYYRQKAYAEAVSAFKQALNEPYMPGTPYTDAQIYSNMGMALSSMRLYRDAFYALKKAQSLGLNNPSIEKELNWLKNNIGLY</sequence>
<evidence type="ECO:0000313" key="6">
    <source>
        <dbReference type="Proteomes" id="UP000190065"/>
    </source>
</evidence>
<keyword evidence="1" id="KW-0808">Transferase</keyword>
<dbReference type="Gene3D" id="3.40.630.30">
    <property type="match status" value="1"/>
</dbReference>
<proteinExistence type="inferred from homology"/>
<accession>A0A1T4S225</accession>
<organism evidence="5 6">
    <name type="scientific">Segatella oulorum</name>
    <dbReference type="NCBI Taxonomy" id="28136"/>
    <lineage>
        <taxon>Bacteria</taxon>
        <taxon>Pseudomonadati</taxon>
        <taxon>Bacteroidota</taxon>
        <taxon>Bacteroidia</taxon>
        <taxon>Bacteroidales</taxon>
        <taxon>Prevotellaceae</taxon>
        <taxon>Segatella</taxon>
    </lineage>
</organism>
<gene>
    <name evidence="5" type="ORF">SAMN02745202_02538</name>
</gene>
<dbReference type="GO" id="GO:0016747">
    <property type="term" value="F:acyltransferase activity, transferring groups other than amino-acyl groups"/>
    <property type="evidence" value="ECO:0007669"/>
    <property type="project" value="InterPro"/>
</dbReference>
<dbReference type="PANTHER" id="PTHR43792">
    <property type="entry name" value="GNAT FAMILY, PUTATIVE (AFU_ORTHOLOGUE AFUA_3G00765)-RELATED-RELATED"/>
    <property type="match status" value="1"/>
</dbReference>
<evidence type="ECO:0000256" key="3">
    <source>
        <dbReference type="ARBA" id="ARBA00038502"/>
    </source>
</evidence>
<evidence type="ECO:0000259" key="4">
    <source>
        <dbReference type="PROSITE" id="PS51186"/>
    </source>
</evidence>
<dbReference type="SUPFAM" id="SSF55729">
    <property type="entry name" value="Acyl-CoA N-acyltransferases (Nat)"/>
    <property type="match status" value="1"/>
</dbReference>
<protein>
    <submittedName>
        <fullName evidence="5">TPR repeat-containing protein</fullName>
    </submittedName>
</protein>
<dbReference type="Proteomes" id="UP000190065">
    <property type="component" value="Unassembled WGS sequence"/>
</dbReference>
<dbReference type="InterPro" id="IPR051531">
    <property type="entry name" value="N-acetyltransferase"/>
</dbReference>
<dbReference type="InterPro" id="IPR016181">
    <property type="entry name" value="Acyl_CoA_acyltransferase"/>
</dbReference>
<dbReference type="InterPro" id="IPR000182">
    <property type="entry name" value="GNAT_dom"/>
</dbReference>
<dbReference type="STRING" id="28136.SAMN02745202_02538"/>
<feature type="domain" description="N-acetyltransferase" evidence="4">
    <location>
        <begin position="26"/>
        <end position="179"/>
    </location>
</feature>
<dbReference type="EMBL" id="FUXK01000048">
    <property type="protein sequence ID" value="SKA22222.1"/>
    <property type="molecule type" value="Genomic_DNA"/>
</dbReference>
<dbReference type="PROSITE" id="PS51186">
    <property type="entry name" value="GNAT"/>
    <property type="match status" value="1"/>
</dbReference>